<gene>
    <name evidence="2" type="ORF">BSZ36_08350</name>
</gene>
<dbReference type="InParanoid" id="A0A259TZ57"/>
<keyword evidence="3" id="KW-1185">Reference proteome</keyword>
<feature type="chain" id="PRO_5012717540" evidence="1">
    <location>
        <begin position="22"/>
        <end position="194"/>
    </location>
</feature>
<dbReference type="InterPro" id="IPR046732">
    <property type="entry name" value="DUF6624"/>
</dbReference>
<evidence type="ECO:0000313" key="3">
    <source>
        <dbReference type="Proteomes" id="UP000216446"/>
    </source>
</evidence>
<sequence>MRFLICVLVFCAASGAVSAQAEPANPELAAELVVIHSLDQDGRMEWMRIRKEHDGRVPHAVHEEFWSVQNKLDEANTARIAAIIAEHGWPGRSMVGEDGARTVFLVVQHAPLERQEEYLPLLEAAVASGEAEAWQLAMLTDRVLVRNDLPQRYGSQYRNDPETGERVYLPMEDPDGLDARRAAIGLPPLDDDSH</sequence>
<accession>A0A259TZ57</accession>
<dbReference type="Pfam" id="PF20329">
    <property type="entry name" value="DUF6624"/>
    <property type="match status" value="1"/>
</dbReference>
<dbReference type="EMBL" id="MQWB01000001">
    <property type="protein sequence ID" value="OZC02980.1"/>
    <property type="molecule type" value="Genomic_DNA"/>
</dbReference>
<proteinExistence type="predicted"/>
<keyword evidence="1" id="KW-0732">Signal</keyword>
<comment type="caution">
    <text evidence="2">The sequence shown here is derived from an EMBL/GenBank/DDBJ whole genome shotgun (WGS) entry which is preliminary data.</text>
</comment>
<dbReference type="Proteomes" id="UP000216446">
    <property type="component" value="Unassembled WGS sequence"/>
</dbReference>
<dbReference type="RefSeq" id="WP_094547796.1">
    <property type="nucleotide sequence ID" value="NZ_MQWB01000001.1"/>
</dbReference>
<feature type="signal peptide" evidence="1">
    <location>
        <begin position="1"/>
        <end position="21"/>
    </location>
</feature>
<protein>
    <submittedName>
        <fullName evidence="2">Uncharacterized protein</fullName>
    </submittedName>
</protein>
<reference evidence="2 3" key="1">
    <citation type="submission" date="2016-11" db="EMBL/GenBank/DDBJ databases">
        <title>Study of marine rhodopsin-containing bacteria.</title>
        <authorList>
            <person name="Yoshizawa S."/>
            <person name="Kumagai Y."/>
            <person name="Kogure K."/>
        </authorList>
    </citation>
    <scope>NUCLEOTIDE SEQUENCE [LARGE SCALE GENOMIC DNA]</scope>
    <source>
        <strain evidence="2 3">SG-29</strain>
    </source>
</reference>
<dbReference type="AlphaFoldDB" id="A0A259TZ57"/>
<evidence type="ECO:0000313" key="2">
    <source>
        <dbReference type="EMBL" id="OZC02980.1"/>
    </source>
</evidence>
<name>A0A259TZ57_9BACT</name>
<organism evidence="2 3">
    <name type="scientific">Rubricoccus marinus</name>
    <dbReference type="NCBI Taxonomy" id="716817"/>
    <lineage>
        <taxon>Bacteria</taxon>
        <taxon>Pseudomonadati</taxon>
        <taxon>Rhodothermota</taxon>
        <taxon>Rhodothermia</taxon>
        <taxon>Rhodothermales</taxon>
        <taxon>Rubricoccaceae</taxon>
        <taxon>Rubricoccus</taxon>
    </lineage>
</organism>
<evidence type="ECO:0000256" key="1">
    <source>
        <dbReference type="SAM" id="SignalP"/>
    </source>
</evidence>